<name>A0A2P8FPX6_9BACT</name>
<protein>
    <submittedName>
        <fullName evidence="2">Uncharacterized protein</fullName>
    </submittedName>
</protein>
<dbReference type="AlphaFoldDB" id="A0A2P8FPX6"/>
<dbReference type="RefSeq" id="WP_106605372.1">
    <property type="nucleotide sequence ID" value="NZ_PYGK01000017.1"/>
</dbReference>
<comment type="caution">
    <text evidence="2">The sequence shown here is derived from an EMBL/GenBank/DDBJ whole genome shotgun (WGS) entry which is preliminary data.</text>
</comment>
<gene>
    <name evidence="2" type="ORF">CLV42_117140</name>
</gene>
<dbReference type="Proteomes" id="UP000240978">
    <property type="component" value="Unassembled WGS sequence"/>
</dbReference>
<evidence type="ECO:0000313" key="2">
    <source>
        <dbReference type="EMBL" id="PSL23782.1"/>
    </source>
</evidence>
<evidence type="ECO:0000313" key="3">
    <source>
        <dbReference type="Proteomes" id="UP000240978"/>
    </source>
</evidence>
<reference evidence="2 3" key="1">
    <citation type="submission" date="2018-03" db="EMBL/GenBank/DDBJ databases">
        <title>Genomic Encyclopedia of Archaeal and Bacterial Type Strains, Phase II (KMG-II): from individual species to whole genera.</title>
        <authorList>
            <person name="Goeker M."/>
        </authorList>
    </citation>
    <scope>NUCLEOTIDE SEQUENCE [LARGE SCALE GENOMIC DNA]</scope>
    <source>
        <strain evidence="2 3">DSM 18107</strain>
    </source>
</reference>
<dbReference type="OrthoDB" id="677680at2"/>
<feature type="compositionally biased region" description="Basic and acidic residues" evidence="1">
    <location>
        <begin position="43"/>
        <end position="57"/>
    </location>
</feature>
<accession>A0A2P8FPX6</accession>
<dbReference type="EMBL" id="PYGK01000017">
    <property type="protein sequence ID" value="PSL23782.1"/>
    <property type="molecule type" value="Genomic_DNA"/>
</dbReference>
<sequence length="79" mass="9119">MKKHLVTLGFLLVSGVFVYFQSMPGPSFAAKATSNEAYTTYNDHFRQDTTPRSDTSRHKMKMKSKMKKDSTWRKDSLPQ</sequence>
<evidence type="ECO:0000256" key="1">
    <source>
        <dbReference type="SAM" id="MobiDB-lite"/>
    </source>
</evidence>
<organism evidence="2 3">
    <name type="scientific">Chitinophaga ginsengisoli</name>
    <dbReference type="NCBI Taxonomy" id="363837"/>
    <lineage>
        <taxon>Bacteria</taxon>
        <taxon>Pseudomonadati</taxon>
        <taxon>Bacteroidota</taxon>
        <taxon>Chitinophagia</taxon>
        <taxon>Chitinophagales</taxon>
        <taxon>Chitinophagaceae</taxon>
        <taxon>Chitinophaga</taxon>
    </lineage>
</organism>
<feature type="region of interest" description="Disordered" evidence="1">
    <location>
        <begin position="42"/>
        <end position="79"/>
    </location>
</feature>
<feature type="compositionally biased region" description="Basic and acidic residues" evidence="1">
    <location>
        <begin position="67"/>
        <end position="79"/>
    </location>
</feature>
<proteinExistence type="predicted"/>
<keyword evidence="3" id="KW-1185">Reference proteome</keyword>